<dbReference type="Gene3D" id="3.30.70.1230">
    <property type="entry name" value="Nucleotide cyclase"/>
    <property type="match status" value="1"/>
</dbReference>
<evidence type="ECO:0000259" key="4">
    <source>
        <dbReference type="PROSITE" id="PS50125"/>
    </source>
</evidence>
<dbReference type="SMART" id="SM00065">
    <property type="entry name" value="GAF"/>
    <property type="match status" value="1"/>
</dbReference>
<dbReference type="EMBL" id="VCQU01000011">
    <property type="protein sequence ID" value="NMN98576.1"/>
    <property type="molecule type" value="Genomic_DNA"/>
</dbReference>
<dbReference type="SMART" id="SM00044">
    <property type="entry name" value="CYCc"/>
    <property type="match status" value="1"/>
</dbReference>
<evidence type="ECO:0000313" key="6">
    <source>
        <dbReference type="Proteomes" id="UP000535543"/>
    </source>
</evidence>
<dbReference type="GO" id="GO:0035556">
    <property type="term" value="P:intracellular signal transduction"/>
    <property type="evidence" value="ECO:0007669"/>
    <property type="project" value="InterPro"/>
</dbReference>
<feature type="transmembrane region" description="Helical" evidence="3">
    <location>
        <begin position="262"/>
        <end position="282"/>
    </location>
</feature>
<keyword evidence="6" id="KW-1185">Reference proteome</keyword>
<keyword evidence="3" id="KW-0472">Membrane</keyword>
<dbReference type="InterPro" id="IPR001054">
    <property type="entry name" value="A/G_cyclase"/>
</dbReference>
<reference evidence="5 6" key="1">
    <citation type="submission" date="2019-05" db="EMBL/GenBank/DDBJ databases">
        <authorList>
            <person name="Lee S.D."/>
        </authorList>
    </citation>
    <scope>NUCLEOTIDE SEQUENCE [LARGE SCALE GENOMIC DNA]</scope>
    <source>
        <strain evidence="5 6">YC2-7</strain>
    </source>
</reference>
<keyword evidence="3" id="KW-0812">Transmembrane</keyword>
<feature type="transmembrane region" description="Helical" evidence="3">
    <location>
        <begin position="294"/>
        <end position="314"/>
    </location>
</feature>
<comment type="caution">
    <text evidence="5">The sequence shown here is derived from an EMBL/GenBank/DDBJ whole genome shotgun (WGS) entry which is preliminary data.</text>
</comment>
<dbReference type="GO" id="GO:0004016">
    <property type="term" value="F:adenylate cyclase activity"/>
    <property type="evidence" value="ECO:0007669"/>
    <property type="project" value="UniProtKB-ARBA"/>
</dbReference>
<comment type="similarity">
    <text evidence="1">Belongs to the adenylyl cyclase class-3 family.</text>
</comment>
<feature type="transmembrane region" description="Helical" evidence="3">
    <location>
        <begin position="226"/>
        <end position="250"/>
    </location>
</feature>
<accession>A0A848KL65</accession>
<dbReference type="PANTHER" id="PTHR43081:SF1">
    <property type="entry name" value="ADENYLATE CYCLASE, TERMINAL-DIFFERENTIATION SPECIFIC"/>
    <property type="match status" value="1"/>
</dbReference>
<dbReference type="CDD" id="cd07302">
    <property type="entry name" value="CHD"/>
    <property type="match status" value="1"/>
</dbReference>
<feature type="transmembrane region" description="Helical" evidence="3">
    <location>
        <begin position="131"/>
        <end position="150"/>
    </location>
</feature>
<dbReference type="PROSITE" id="PS50125">
    <property type="entry name" value="GUANYLATE_CYCLASE_2"/>
    <property type="match status" value="1"/>
</dbReference>
<organism evidence="5 6">
    <name type="scientific">Antrihabitans stalactiti</name>
    <dbReference type="NCBI Taxonomy" id="2584121"/>
    <lineage>
        <taxon>Bacteria</taxon>
        <taxon>Bacillati</taxon>
        <taxon>Actinomycetota</taxon>
        <taxon>Actinomycetes</taxon>
        <taxon>Mycobacteriales</taxon>
        <taxon>Nocardiaceae</taxon>
        <taxon>Antrihabitans</taxon>
    </lineage>
</organism>
<sequence length="752" mass="80985">MRKDRLSSAAEREHNGNAGSDAIGDQHARELVRTTVDVRGPGHRSLLDWLALRRTPSAPDGFRGGLLIYSLQIARRFTRSCSFMNERLWSMPNSPVRLAVWLFHVCIPAVGLWLLVSKPELDVHYEHHPVHFWLVLTTASIAMALGVVLLRAARRRSDARLILVSLVFQFNAGFLGLHALATPGIILHTPNAGFVAATPVGLVLGGIVALASAIEYRPPAAARILRFEWVIAALPIVLLAIWAVMSLAQIPPLDTAPTPSEAHGPLVAAAFVGSTFYLVAALRYLQRYIRTRGVVLLSVLTAFILLAEALFAVGFGRSWRASWWEWHLLLVVAFALIVFSAHLQFRREGSALGLFDSITLRQTVAALERDYAHALEATVDALRQRADGGVAPTEPLGAVGTELAKRFGLTERQLSVLQHGARALGNEREQVRRLGALVAVGERSSVIRGEAELLAEVLELASGAFDDDRLRLGLIRDGHLTFDDGRGPDATALSLPLTVKGTPAGVLEVHRDGTFDDTDLALLRSFASQISVALENARLYQQLDGLFRSYMSPAVATALIADPAGAGLGGEIAEVTVLFADLRGFTMFSEQSTPDRVVDMLNTYYGAIVPVILESGGTVVQFVGDAVMAIFNAPTRQPDHALRAATAGLGIHTAIANVATGHADWPRFRVGVNTGPALVGNVGAAAMRNFTAIGDTTNLAARLESMAEPGTVVIGPLTRQQLGDRAVVHSRGELQVKGRREPVECFVLEGLA</sequence>
<feature type="transmembrane region" description="Helical" evidence="3">
    <location>
        <begin position="192"/>
        <end position="214"/>
    </location>
</feature>
<dbReference type="Proteomes" id="UP000535543">
    <property type="component" value="Unassembled WGS sequence"/>
</dbReference>
<dbReference type="AlphaFoldDB" id="A0A848KL65"/>
<dbReference type="InterPro" id="IPR029016">
    <property type="entry name" value="GAF-like_dom_sf"/>
</dbReference>
<dbReference type="InterPro" id="IPR003018">
    <property type="entry name" value="GAF"/>
</dbReference>
<protein>
    <submittedName>
        <fullName evidence="5">GAF domain-containing protein</fullName>
    </submittedName>
</protein>
<dbReference type="InterPro" id="IPR050697">
    <property type="entry name" value="Adenylyl/Guanylyl_Cyclase_3/4"/>
</dbReference>
<proteinExistence type="inferred from homology"/>
<dbReference type="SUPFAM" id="SSF55781">
    <property type="entry name" value="GAF domain-like"/>
    <property type="match status" value="1"/>
</dbReference>
<dbReference type="GO" id="GO:0009190">
    <property type="term" value="P:cyclic nucleotide biosynthetic process"/>
    <property type="evidence" value="ECO:0007669"/>
    <property type="project" value="InterPro"/>
</dbReference>
<evidence type="ECO:0000256" key="2">
    <source>
        <dbReference type="SAM" id="MobiDB-lite"/>
    </source>
</evidence>
<dbReference type="PANTHER" id="PTHR43081">
    <property type="entry name" value="ADENYLATE CYCLASE, TERMINAL-DIFFERENTIATION SPECIFIC-RELATED"/>
    <property type="match status" value="1"/>
</dbReference>
<dbReference type="Gene3D" id="3.30.450.40">
    <property type="match status" value="1"/>
</dbReference>
<evidence type="ECO:0000313" key="5">
    <source>
        <dbReference type="EMBL" id="NMN98576.1"/>
    </source>
</evidence>
<dbReference type="SUPFAM" id="SSF55073">
    <property type="entry name" value="Nucleotide cyclase"/>
    <property type="match status" value="1"/>
</dbReference>
<feature type="domain" description="Guanylate cyclase" evidence="4">
    <location>
        <begin position="576"/>
        <end position="704"/>
    </location>
</feature>
<gene>
    <name evidence="5" type="ORF">FGL95_26430</name>
</gene>
<dbReference type="Pfam" id="PF00211">
    <property type="entry name" value="Guanylate_cyc"/>
    <property type="match status" value="1"/>
</dbReference>
<feature type="transmembrane region" description="Helical" evidence="3">
    <location>
        <begin position="326"/>
        <end position="345"/>
    </location>
</feature>
<dbReference type="Pfam" id="PF13185">
    <property type="entry name" value="GAF_2"/>
    <property type="match status" value="1"/>
</dbReference>
<feature type="compositionally biased region" description="Basic and acidic residues" evidence="2">
    <location>
        <begin position="1"/>
        <end position="15"/>
    </location>
</feature>
<evidence type="ECO:0000256" key="3">
    <source>
        <dbReference type="SAM" id="Phobius"/>
    </source>
</evidence>
<keyword evidence="3" id="KW-1133">Transmembrane helix</keyword>
<evidence type="ECO:0000256" key="1">
    <source>
        <dbReference type="ARBA" id="ARBA00005381"/>
    </source>
</evidence>
<name>A0A848KL65_9NOCA</name>
<feature type="transmembrane region" description="Helical" evidence="3">
    <location>
        <begin position="162"/>
        <end position="186"/>
    </location>
</feature>
<dbReference type="InterPro" id="IPR029787">
    <property type="entry name" value="Nucleotide_cyclase"/>
</dbReference>
<feature type="transmembrane region" description="Helical" evidence="3">
    <location>
        <begin position="98"/>
        <end position="116"/>
    </location>
</feature>
<feature type="region of interest" description="Disordered" evidence="2">
    <location>
        <begin position="1"/>
        <end position="24"/>
    </location>
</feature>
<reference evidence="5 6" key="2">
    <citation type="submission" date="2020-06" db="EMBL/GenBank/DDBJ databases">
        <title>Antribacter stalactiti gen. nov., sp. nov., a new member of the family Nacardiaceae isolated from a cave.</title>
        <authorList>
            <person name="Kim I.S."/>
        </authorList>
    </citation>
    <scope>NUCLEOTIDE SEQUENCE [LARGE SCALE GENOMIC DNA]</scope>
    <source>
        <strain evidence="5 6">YC2-7</strain>
    </source>
</reference>